<keyword evidence="2" id="KW-1185">Reference proteome</keyword>
<name>A0A1G9HJJ6_9ACTN</name>
<evidence type="ECO:0000313" key="1">
    <source>
        <dbReference type="EMBL" id="SDL13042.1"/>
    </source>
</evidence>
<sequence>MGAVVGALLNNGHRDGGNHEPHAGNCEDLHYLTDRLCWGPALYRAA</sequence>
<accession>A0A1G9HJJ6</accession>
<organism evidence="1 2">
    <name type="scientific">Nonomuraea jiangxiensis</name>
    <dbReference type="NCBI Taxonomy" id="633440"/>
    <lineage>
        <taxon>Bacteria</taxon>
        <taxon>Bacillati</taxon>
        <taxon>Actinomycetota</taxon>
        <taxon>Actinomycetes</taxon>
        <taxon>Streptosporangiales</taxon>
        <taxon>Streptosporangiaceae</taxon>
        <taxon>Nonomuraea</taxon>
    </lineage>
</organism>
<gene>
    <name evidence="1" type="ORF">SAMN05421869_122128</name>
</gene>
<proteinExistence type="predicted"/>
<dbReference type="AlphaFoldDB" id="A0A1G9HJJ6"/>
<evidence type="ECO:0000313" key="2">
    <source>
        <dbReference type="Proteomes" id="UP000199202"/>
    </source>
</evidence>
<dbReference type="EMBL" id="FNDJ01000022">
    <property type="protein sequence ID" value="SDL13042.1"/>
    <property type="molecule type" value="Genomic_DNA"/>
</dbReference>
<reference evidence="1 2" key="1">
    <citation type="submission" date="2016-10" db="EMBL/GenBank/DDBJ databases">
        <authorList>
            <person name="de Groot N.N."/>
        </authorList>
    </citation>
    <scope>NUCLEOTIDE SEQUENCE [LARGE SCALE GENOMIC DNA]</scope>
    <source>
        <strain evidence="1 2">CGMCC 4.6533</strain>
    </source>
</reference>
<protein>
    <submittedName>
        <fullName evidence="1">Uncharacterized protein</fullName>
    </submittedName>
</protein>
<dbReference type="Proteomes" id="UP000199202">
    <property type="component" value="Unassembled WGS sequence"/>
</dbReference>